<evidence type="ECO:0000313" key="2">
    <source>
        <dbReference type="EMBL" id="CAL6048283.1"/>
    </source>
</evidence>
<name>A0AA86Q9H1_9EUKA</name>
<keyword evidence="3" id="KW-1185">Reference proteome</keyword>
<evidence type="ECO:0000313" key="1">
    <source>
        <dbReference type="EMBL" id="CAI9953813.1"/>
    </source>
</evidence>
<reference evidence="1" key="1">
    <citation type="submission" date="2023-06" db="EMBL/GenBank/DDBJ databases">
        <authorList>
            <person name="Kurt Z."/>
        </authorList>
    </citation>
    <scope>NUCLEOTIDE SEQUENCE</scope>
</reference>
<gene>
    <name evidence="1" type="ORF">HINF_LOCUS41458</name>
    <name evidence="2" type="ORF">HINF_LOCUS42617</name>
</gene>
<comment type="caution">
    <text evidence="1">The sequence shown here is derived from an EMBL/GenBank/DDBJ whole genome shotgun (WGS) entry which is preliminary data.</text>
</comment>
<dbReference type="EMBL" id="CAXDID020000174">
    <property type="protein sequence ID" value="CAL6048283.1"/>
    <property type="molecule type" value="Genomic_DNA"/>
</dbReference>
<dbReference type="Proteomes" id="UP001642409">
    <property type="component" value="Unassembled WGS sequence"/>
</dbReference>
<reference evidence="2 3" key="2">
    <citation type="submission" date="2024-07" db="EMBL/GenBank/DDBJ databases">
        <authorList>
            <person name="Akdeniz Z."/>
        </authorList>
    </citation>
    <scope>NUCLEOTIDE SEQUENCE [LARGE SCALE GENOMIC DNA]</scope>
</reference>
<evidence type="ECO:0000313" key="3">
    <source>
        <dbReference type="Proteomes" id="UP001642409"/>
    </source>
</evidence>
<dbReference type="AlphaFoldDB" id="A0AA86Q9H1"/>
<organism evidence="1">
    <name type="scientific">Hexamita inflata</name>
    <dbReference type="NCBI Taxonomy" id="28002"/>
    <lineage>
        <taxon>Eukaryota</taxon>
        <taxon>Metamonada</taxon>
        <taxon>Diplomonadida</taxon>
        <taxon>Hexamitidae</taxon>
        <taxon>Hexamitinae</taxon>
        <taxon>Hexamita</taxon>
    </lineage>
</organism>
<accession>A0AA86Q9H1</accession>
<proteinExistence type="predicted"/>
<protein>
    <submittedName>
        <fullName evidence="2">Hypothetical_protein</fullName>
    </submittedName>
</protein>
<sequence length="175" mass="20429">MPTLAVFRQSNGFLIQISCQFFKSTHESQQYQCCLEEDLHFYWINKLQIYKCLQGYVYMQLIASPGCKCKLDLQRTIKNQLFQNRGGIHNQINQSLISVFLSQLTGIMVEQCKSLVQTFKLGTISSKSWFKIVSKMIRIQRLLNLNCSFQYILYQFCEKQKLQGPYSSSYSNKGI</sequence>
<dbReference type="EMBL" id="CATOUU010000841">
    <property type="protein sequence ID" value="CAI9953813.1"/>
    <property type="molecule type" value="Genomic_DNA"/>
</dbReference>